<protein>
    <submittedName>
        <fullName evidence="1">Uncharacterized protein</fullName>
    </submittedName>
</protein>
<proteinExistence type="predicted"/>
<accession>A0ACC2AHE2</accession>
<name>A0ACC2AHE2_DIPCM</name>
<keyword evidence="2" id="KW-1185">Reference proteome</keyword>
<reference evidence="2" key="1">
    <citation type="journal article" date="2024" name="Proc. Natl. Acad. Sci. U.S.A.">
        <title>Extraordinary preservation of gene collinearity over three hundred million years revealed in homosporous lycophytes.</title>
        <authorList>
            <person name="Li C."/>
            <person name="Wickell D."/>
            <person name="Kuo L.Y."/>
            <person name="Chen X."/>
            <person name="Nie B."/>
            <person name="Liao X."/>
            <person name="Peng D."/>
            <person name="Ji J."/>
            <person name="Jenkins J."/>
            <person name="Williams M."/>
            <person name="Shu S."/>
            <person name="Plott C."/>
            <person name="Barry K."/>
            <person name="Rajasekar S."/>
            <person name="Grimwood J."/>
            <person name="Han X."/>
            <person name="Sun S."/>
            <person name="Hou Z."/>
            <person name="He W."/>
            <person name="Dai G."/>
            <person name="Sun C."/>
            <person name="Schmutz J."/>
            <person name="Leebens-Mack J.H."/>
            <person name="Li F.W."/>
            <person name="Wang L."/>
        </authorList>
    </citation>
    <scope>NUCLEOTIDE SEQUENCE [LARGE SCALE GENOMIC DNA]</scope>
    <source>
        <strain evidence="2">cv. PW_Plant_1</strain>
    </source>
</reference>
<evidence type="ECO:0000313" key="2">
    <source>
        <dbReference type="Proteomes" id="UP001162992"/>
    </source>
</evidence>
<evidence type="ECO:0000313" key="1">
    <source>
        <dbReference type="EMBL" id="KAJ7516942.1"/>
    </source>
</evidence>
<sequence length="127" mass="14810">MATVGILVVLLLMTMVAISIPSTMAAGFSVTNYCEKPINMTCASRNDNLGTSLLHVGESREWEFGGWAWTKFWCDFRKEAKQLHQDTWTWPLSFLREHKRHIKWLVKEAGIYMDHEIDPEEFFKGWN</sequence>
<gene>
    <name evidence="1" type="ORF">O6H91_21G005400</name>
</gene>
<dbReference type="Proteomes" id="UP001162992">
    <property type="component" value="Chromosome 21"/>
</dbReference>
<comment type="caution">
    <text evidence="1">The sequence shown here is derived from an EMBL/GenBank/DDBJ whole genome shotgun (WGS) entry which is preliminary data.</text>
</comment>
<dbReference type="EMBL" id="CM055112">
    <property type="protein sequence ID" value="KAJ7516942.1"/>
    <property type="molecule type" value="Genomic_DNA"/>
</dbReference>
<organism evidence="1 2">
    <name type="scientific">Diphasiastrum complanatum</name>
    <name type="common">Issler's clubmoss</name>
    <name type="synonym">Lycopodium complanatum</name>
    <dbReference type="NCBI Taxonomy" id="34168"/>
    <lineage>
        <taxon>Eukaryota</taxon>
        <taxon>Viridiplantae</taxon>
        <taxon>Streptophyta</taxon>
        <taxon>Embryophyta</taxon>
        <taxon>Tracheophyta</taxon>
        <taxon>Lycopodiopsida</taxon>
        <taxon>Lycopodiales</taxon>
        <taxon>Lycopodiaceae</taxon>
        <taxon>Lycopodioideae</taxon>
        <taxon>Diphasiastrum</taxon>
    </lineage>
</organism>